<dbReference type="RefSeq" id="XP_028886123.1">
    <property type="nucleotide sequence ID" value="XM_029022465.1"/>
</dbReference>
<dbReference type="PROSITE" id="PS50076">
    <property type="entry name" value="DNAJ_2"/>
    <property type="match status" value="1"/>
</dbReference>
<feature type="compositionally biased region" description="Low complexity" evidence="1">
    <location>
        <begin position="209"/>
        <end position="238"/>
    </location>
</feature>
<protein>
    <submittedName>
        <fullName evidence="3">Chaperone protein DNAJ, putatative</fullName>
    </submittedName>
</protein>
<dbReference type="PRINTS" id="PR00625">
    <property type="entry name" value="JDOMAIN"/>
</dbReference>
<reference evidence="3 4" key="1">
    <citation type="submission" date="2017-03" db="EMBL/GenBank/DDBJ databases">
        <title>An alternative strategy for trypanosome survival in the mammalian bloodstream revealed through genome and transcriptome analysis of the ubiquitous bovine parasite Trypanosoma (Megatrypanum) theileri.</title>
        <authorList>
            <person name="Kelly S."/>
            <person name="Ivens A."/>
            <person name="Mott A."/>
            <person name="O'Neill E."/>
            <person name="Emms D."/>
            <person name="Macleod O."/>
            <person name="Voorheis P."/>
            <person name="Matthews J."/>
            <person name="Matthews K."/>
            <person name="Carrington M."/>
        </authorList>
    </citation>
    <scope>NUCLEOTIDE SEQUENCE [LARGE SCALE GENOMIC DNA]</scope>
    <source>
        <strain evidence="3">Edinburgh</strain>
    </source>
</reference>
<evidence type="ECO:0000259" key="2">
    <source>
        <dbReference type="PROSITE" id="PS50076"/>
    </source>
</evidence>
<dbReference type="GeneID" id="39982245"/>
<dbReference type="GO" id="GO:0005789">
    <property type="term" value="C:endoplasmic reticulum membrane"/>
    <property type="evidence" value="ECO:0007669"/>
    <property type="project" value="TreeGrafter"/>
</dbReference>
<dbReference type="GO" id="GO:0030544">
    <property type="term" value="F:Hsp70 protein binding"/>
    <property type="evidence" value="ECO:0007669"/>
    <property type="project" value="TreeGrafter"/>
</dbReference>
<accession>A0A1X0P533</accession>
<dbReference type="PANTHER" id="PTHR43908:SF3">
    <property type="entry name" value="AT29763P-RELATED"/>
    <property type="match status" value="1"/>
</dbReference>
<dbReference type="InterPro" id="IPR001623">
    <property type="entry name" value="DnaJ_domain"/>
</dbReference>
<evidence type="ECO:0000313" key="4">
    <source>
        <dbReference type="Proteomes" id="UP000192257"/>
    </source>
</evidence>
<organism evidence="3 4">
    <name type="scientific">Trypanosoma theileri</name>
    <dbReference type="NCBI Taxonomy" id="67003"/>
    <lineage>
        <taxon>Eukaryota</taxon>
        <taxon>Discoba</taxon>
        <taxon>Euglenozoa</taxon>
        <taxon>Kinetoplastea</taxon>
        <taxon>Metakinetoplastina</taxon>
        <taxon>Trypanosomatida</taxon>
        <taxon>Trypanosomatidae</taxon>
        <taxon>Trypanosoma</taxon>
    </lineage>
</organism>
<dbReference type="SMART" id="SM00271">
    <property type="entry name" value="DnaJ"/>
    <property type="match status" value="1"/>
</dbReference>
<keyword evidence="4" id="KW-1185">Reference proteome</keyword>
<evidence type="ECO:0000313" key="3">
    <source>
        <dbReference type="EMBL" id="ORC92057.1"/>
    </source>
</evidence>
<dbReference type="InterPro" id="IPR051100">
    <property type="entry name" value="DnaJ_subfamily_B/C"/>
</dbReference>
<feature type="region of interest" description="Disordered" evidence="1">
    <location>
        <begin position="93"/>
        <end position="249"/>
    </location>
</feature>
<feature type="compositionally biased region" description="Pro residues" evidence="1">
    <location>
        <begin position="185"/>
        <end position="208"/>
    </location>
</feature>
<proteinExistence type="predicted"/>
<dbReference type="EMBL" id="NBCO01000004">
    <property type="protein sequence ID" value="ORC92057.1"/>
    <property type="molecule type" value="Genomic_DNA"/>
</dbReference>
<dbReference type="AlphaFoldDB" id="A0A1X0P533"/>
<feature type="domain" description="J" evidence="2">
    <location>
        <begin position="4"/>
        <end position="67"/>
    </location>
</feature>
<feature type="compositionally biased region" description="Polar residues" evidence="1">
    <location>
        <begin position="124"/>
        <end position="145"/>
    </location>
</feature>
<sequence length="307" mass="34968">MIVDYYAVLNLSPTCSAREVRDAYKHFALMYHPDRTDDSYADNFRAIKDAYDVLSDPARRYLYDLGYAEMRRMRQRQEEENLARIHHAARLHHPLQQHQHQQQSSLQRPPPRREGPGPLDATRRVSSAGSSTRSFCTPRSASQRTLPPADPLGRVAATAAVESHSGADVRAPPTPTGTGRKNTAPPTPIPTPTPTPPSVSIPTLPPPQRRYQQTPPQEQLYSQNQNQVKQKQQQQQQQRHNSSKIFESSSYLVPKKTTIQWGTEIPRSRRVLNTPTEESLSVSVAKTWRVFFHLNDIGMERKYFVSR</sequence>
<dbReference type="PANTHER" id="PTHR43908">
    <property type="entry name" value="AT29763P-RELATED"/>
    <property type="match status" value="1"/>
</dbReference>
<evidence type="ECO:0000256" key="1">
    <source>
        <dbReference type="SAM" id="MobiDB-lite"/>
    </source>
</evidence>
<name>A0A1X0P533_9TRYP</name>
<dbReference type="SUPFAM" id="SSF46565">
    <property type="entry name" value="Chaperone J-domain"/>
    <property type="match status" value="1"/>
</dbReference>
<feature type="compositionally biased region" description="Low complexity" evidence="1">
    <location>
        <begin position="96"/>
        <end position="107"/>
    </location>
</feature>
<dbReference type="Gene3D" id="1.10.287.110">
    <property type="entry name" value="DnaJ domain"/>
    <property type="match status" value="1"/>
</dbReference>
<feature type="compositionally biased region" description="Polar residues" evidence="1">
    <location>
        <begin position="239"/>
        <end position="249"/>
    </location>
</feature>
<dbReference type="PROSITE" id="PS00636">
    <property type="entry name" value="DNAJ_1"/>
    <property type="match status" value="1"/>
</dbReference>
<dbReference type="STRING" id="67003.A0A1X0P533"/>
<dbReference type="OrthoDB" id="442087at2759"/>
<dbReference type="CDD" id="cd06257">
    <property type="entry name" value="DnaJ"/>
    <property type="match status" value="1"/>
</dbReference>
<dbReference type="Pfam" id="PF00226">
    <property type="entry name" value="DnaJ"/>
    <property type="match status" value="1"/>
</dbReference>
<dbReference type="InterPro" id="IPR036869">
    <property type="entry name" value="J_dom_sf"/>
</dbReference>
<dbReference type="InterPro" id="IPR018253">
    <property type="entry name" value="DnaJ_domain_CS"/>
</dbReference>
<dbReference type="Proteomes" id="UP000192257">
    <property type="component" value="Unassembled WGS sequence"/>
</dbReference>
<gene>
    <name evidence="3" type="ORF">TM35_000042710</name>
</gene>
<comment type="caution">
    <text evidence="3">The sequence shown here is derived from an EMBL/GenBank/DDBJ whole genome shotgun (WGS) entry which is preliminary data.</text>
</comment>
<dbReference type="GO" id="GO:0071218">
    <property type="term" value="P:cellular response to misfolded protein"/>
    <property type="evidence" value="ECO:0007669"/>
    <property type="project" value="TreeGrafter"/>
</dbReference>
<dbReference type="VEuPathDB" id="TriTrypDB:TM35_000042710"/>